<reference evidence="2" key="1">
    <citation type="submission" date="2020-02" db="EMBL/GenBank/DDBJ databases">
        <authorList>
            <person name="Meier V. D."/>
        </authorList>
    </citation>
    <scope>NUCLEOTIDE SEQUENCE</scope>
    <source>
        <strain evidence="2">AVDCRST_MAG54</strain>
    </source>
</reference>
<feature type="compositionally biased region" description="Basic and acidic residues" evidence="1">
    <location>
        <begin position="1"/>
        <end position="13"/>
    </location>
</feature>
<protein>
    <submittedName>
        <fullName evidence="2">Uncharacterized protein</fullName>
    </submittedName>
</protein>
<accession>A0A6J4ITB7</accession>
<gene>
    <name evidence="2" type="ORF">AVDCRST_MAG54-2474</name>
</gene>
<name>A0A6J4ITB7_9PSEU</name>
<feature type="compositionally biased region" description="Acidic residues" evidence="1">
    <location>
        <begin position="56"/>
        <end position="65"/>
    </location>
</feature>
<sequence length="79" mass="8158">MTAEPRPHDHDLSDAFGRPAAASLRGLLPPRPRRGGEPAGEPAGEPVETDGTAPVDEAEMADEVTDAPAPTPAPRTPRG</sequence>
<dbReference type="AlphaFoldDB" id="A0A6J4ITB7"/>
<evidence type="ECO:0000313" key="2">
    <source>
        <dbReference type="EMBL" id="CAA9261058.1"/>
    </source>
</evidence>
<feature type="region of interest" description="Disordered" evidence="1">
    <location>
        <begin position="1"/>
        <end position="79"/>
    </location>
</feature>
<feature type="non-terminal residue" evidence="2">
    <location>
        <position position="79"/>
    </location>
</feature>
<organism evidence="2">
    <name type="scientific">uncultured Actinomycetospora sp</name>
    <dbReference type="NCBI Taxonomy" id="1135996"/>
    <lineage>
        <taxon>Bacteria</taxon>
        <taxon>Bacillati</taxon>
        <taxon>Actinomycetota</taxon>
        <taxon>Actinomycetes</taxon>
        <taxon>Pseudonocardiales</taxon>
        <taxon>Pseudonocardiaceae</taxon>
        <taxon>Actinomycetospora</taxon>
        <taxon>environmental samples</taxon>
    </lineage>
</organism>
<proteinExistence type="predicted"/>
<feature type="compositionally biased region" description="Low complexity" evidence="1">
    <location>
        <begin position="17"/>
        <end position="28"/>
    </location>
</feature>
<dbReference type="EMBL" id="CADCTH010000318">
    <property type="protein sequence ID" value="CAA9261058.1"/>
    <property type="molecule type" value="Genomic_DNA"/>
</dbReference>
<feature type="compositionally biased region" description="Pro residues" evidence="1">
    <location>
        <begin position="69"/>
        <end position="79"/>
    </location>
</feature>
<evidence type="ECO:0000256" key="1">
    <source>
        <dbReference type="SAM" id="MobiDB-lite"/>
    </source>
</evidence>